<dbReference type="Proteomes" id="UP001396334">
    <property type="component" value="Unassembled WGS sequence"/>
</dbReference>
<dbReference type="CDD" id="cd06222">
    <property type="entry name" value="RNase_H_like"/>
    <property type="match status" value="1"/>
</dbReference>
<evidence type="ECO:0000313" key="2">
    <source>
        <dbReference type="Proteomes" id="UP001396334"/>
    </source>
</evidence>
<name>A0ABR2UBH1_9ROSI</name>
<organism evidence="1 2">
    <name type="scientific">Hibiscus sabdariffa</name>
    <name type="common">roselle</name>
    <dbReference type="NCBI Taxonomy" id="183260"/>
    <lineage>
        <taxon>Eukaryota</taxon>
        <taxon>Viridiplantae</taxon>
        <taxon>Streptophyta</taxon>
        <taxon>Embryophyta</taxon>
        <taxon>Tracheophyta</taxon>
        <taxon>Spermatophyta</taxon>
        <taxon>Magnoliopsida</taxon>
        <taxon>eudicotyledons</taxon>
        <taxon>Gunneridae</taxon>
        <taxon>Pentapetalae</taxon>
        <taxon>rosids</taxon>
        <taxon>malvids</taxon>
        <taxon>Malvales</taxon>
        <taxon>Malvaceae</taxon>
        <taxon>Malvoideae</taxon>
        <taxon>Hibiscus</taxon>
    </lineage>
</organism>
<dbReference type="EMBL" id="JBBPBN010000001">
    <property type="protein sequence ID" value="KAK9046967.1"/>
    <property type="molecule type" value="Genomic_DNA"/>
</dbReference>
<gene>
    <name evidence="1" type="ORF">V6N11_052836</name>
</gene>
<dbReference type="InterPro" id="IPR053151">
    <property type="entry name" value="RNase_H-like"/>
</dbReference>
<proteinExistence type="predicted"/>
<sequence length="217" mass="24638">MISSLARLQDSVDSFLLRCNDLSMEALRLVQQRSSGDGRMLILAHIKELFWQNWIVEFDSIHREGNTLADTLAKLARLGFELYMVCRASFDDGSECSCSKYARAGGVIYDSSDAWIIGFGREIGITDIFTTELWAIYDDTNVRNGYPVLLTNILSLCQRSWVIEFLWVPHAANKVVDQLLKQNLLTHFDIIHLDDPSAYLQSFLDQDYNSPYGLAVA</sequence>
<dbReference type="InterPro" id="IPR044730">
    <property type="entry name" value="RNase_H-like_dom_plant"/>
</dbReference>
<dbReference type="PANTHER" id="PTHR47723">
    <property type="entry name" value="OS05G0353850 PROTEIN"/>
    <property type="match status" value="1"/>
</dbReference>
<reference evidence="1 2" key="1">
    <citation type="journal article" date="2024" name="G3 (Bethesda)">
        <title>Genome assembly of Hibiscus sabdariffa L. provides insights into metabolisms of medicinal natural products.</title>
        <authorList>
            <person name="Kim T."/>
        </authorList>
    </citation>
    <scope>NUCLEOTIDE SEQUENCE [LARGE SCALE GENOMIC DNA]</scope>
    <source>
        <strain evidence="1">TK-2024</strain>
        <tissue evidence="1">Old leaves</tissue>
    </source>
</reference>
<keyword evidence="2" id="KW-1185">Reference proteome</keyword>
<dbReference type="PANTHER" id="PTHR47723:SF13">
    <property type="entry name" value="PUTATIVE-RELATED"/>
    <property type="match status" value="1"/>
</dbReference>
<accession>A0ABR2UBH1</accession>
<protein>
    <recommendedName>
        <fullName evidence="3">RNase H type-1 domain-containing protein</fullName>
    </recommendedName>
</protein>
<comment type="caution">
    <text evidence="1">The sequence shown here is derived from an EMBL/GenBank/DDBJ whole genome shotgun (WGS) entry which is preliminary data.</text>
</comment>
<evidence type="ECO:0008006" key="3">
    <source>
        <dbReference type="Google" id="ProtNLM"/>
    </source>
</evidence>
<evidence type="ECO:0000313" key="1">
    <source>
        <dbReference type="EMBL" id="KAK9046967.1"/>
    </source>
</evidence>